<evidence type="ECO:0000256" key="3">
    <source>
        <dbReference type="SAM" id="SignalP"/>
    </source>
</evidence>
<dbReference type="Proteomes" id="UP000269198">
    <property type="component" value="Unassembled WGS sequence"/>
</dbReference>
<dbReference type="InterPro" id="IPR029050">
    <property type="entry name" value="Immunoprotect_excell_Ig-like"/>
</dbReference>
<evidence type="ECO:0000256" key="2">
    <source>
        <dbReference type="SAM" id="MobiDB-lite"/>
    </source>
</evidence>
<evidence type="ECO:0000313" key="6">
    <source>
        <dbReference type="Proteomes" id="UP000269198"/>
    </source>
</evidence>
<dbReference type="InterPro" id="IPR029051">
    <property type="entry name" value="DUF4352"/>
</dbReference>
<gene>
    <name evidence="5" type="ORF">EFW17_08690</name>
</gene>
<dbReference type="EMBL" id="RJMB01000006">
    <property type="protein sequence ID" value="RNL85542.1"/>
    <property type="molecule type" value="Genomic_DNA"/>
</dbReference>
<evidence type="ECO:0000256" key="1">
    <source>
        <dbReference type="ARBA" id="ARBA00022729"/>
    </source>
</evidence>
<feature type="compositionally biased region" description="Basic and acidic residues" evidence="2">
    <location>
        <begin position="50"/>
        <end position="62"/>
    </location>
</feature>
<feature type="chain" id="PRO_5018296878" evidence="3">
    <location>
        <begin position="28"/>
        <end position="203"/>
    </location>
</feature>
<dbReference type="AlphaFoldDB" id="A0A3N0ECH2"/>
<dbReference type="OrthoDB" id="3436681at2"/>
<name>A0A3N0ECH2_9ACTN</name>
<feature type="domain" description="DUF4352" evidence="4">
    <location>
        <begin position="98"/>
        <end position="194"/>
    </location>
</feature>
<accession>A0A3N0ECH2</accession>
<reference evidence="5 6" key="1">
    <citation type="submission" date="2018-11" db="EMBL/GenBank/DDBJ databases">
        <title>The genome draft of YIM 96095.</title>
        <authorList>
            <person name="Tang S.-K."/>
            <person name="Chunyu W.-X."/>
            <person name="Feng Y.-Z."/>
        </authorList>
    </citation>
    <scope>NUCLEOTIDE SEQUENCE [LARGE SCALE GENOMIC DNA]</scope>
    <source>
        <strain evidence="5 6">YIM 96095</strain>
    </source>
</reference>
<comment type="caution">
    <text evidence="5">The sequence shown here is derived from an EMBL/GenBank/DDBJ whole genome shotgun (WGS) entry which is preliminary data.</text>
</comment>
<dbReference type="Pfam" id="PF11611">
    <property type="entry name" value="DUF4352"/>
    <property type="match status" value="1"/>
</dbReference>
<organism evidence="5 6">
    <name type="scientific">Halostreptopolyspora alba</name>
    <dbReference type="NCBI Taxonomy" id="2487137"/>
    <lineage>
        <taxon>Bacteria</taxon>
        <taxon>Bacillati</taxon>
        <taxon>Actinomycetota</taxon>
        <taxon>Actinomycetes</taxon>
        <taxon>Streptosporangiales</taxon>
        <taxon>Nocardiopsidaceae</taxon>
        <taxon>Halostreptopolyspora</taxon>
    </lineage>
</organism>
<feature type="signal peptide" evidence="3">
    <location>
        <begin position="1"/>
        <end position="27"/>
    </location>
</feature>
<sequence length="203" mass="21048">MMRTWHITTVAAGAALFAFLAAGPGAAATARDTVPELRAGGEPAASTTEQAREKLSSAERDQEVTEVDIADFGGLSGADEVFEIRVNEAYIDDDGTVTDGLGSSETAPEGMDYAVFNIQITNVSDAPAAWDGMDHLATGASGKTYANDIEAEFAAADDYFPGETLNPGASVETDAIFAIPPGENLVEVELRSTFGVAPVTLAP</sequence>
<proteinExistence type="predicted"/>
<keyword evidence="6" id="KW-1185">Reference proteome</keyword>
<protein>
    <submittedName>
        <fullName evidence="5">DUF4352 domain-containing protein</fullName>
    </submittedName>
</protein>
<evidence type="ECO:0000259" key="4">
    <source>
        <dbReference type="Pfam" id="PF11611"/>
    </source>
</evidence>
<feature type="region of interest" description="Disordered" evidence="2">
    <location>
        <begin position="38"/>
        <end position="62"/>
    </location>
</feature>
<evidence type="ECO:0000313" key="5">
    <source>
        <dbReference type="EMBL" id="RNL85542.1"/>
    </source>
</evidence>
<keyword evidence="1 3" id="KW-0732">Signal</keyword>
<dbReference type="Gene3D" id="2.60.40.1240">
    <property type="match status" value="1"/>
</dbReference>
<dbReference type="RefSeq" id="WP_123200799.1">
    <property type="nucleotide sequence ID" value="NZ_RJMB01000006.1"/>
</dbReference>